<dbReference type="InterPro" id="IPR011629">
    <property type="entry name" value="CobW-like_C"/>
</dbReference>
<dbReference type="Proteomes" id="UP000218332">
    <property type="component" value="Unassembled WGS sequence"/>
</dbReference>
<accession>A0A2A2I282</accession>
<dbReference type="Pfam" id="PF02492">
    <property type="entry name" value="cobW"/>
    <property type="match status" value="1"/>
</dbReference>
<reference evidence="3 4" key="1">
    <citation type="submission" date="2017-07" db="EMBL/GenBank/DDBJ databases">
        <title>Tamlnaduibacter salinus (Mi-7) genome sequencing.</title>
        <authorList>
            <person name="Verma A."/>
            <person name="Krishnamurthi S."/>
        </authorList>
    </citation>
    <scope>NUCLEOTIDE SEQUENCE [LARGE SCALE GENOMIC DNA]</scope>
    <source>
        <strain evidence="3 4">Mi-7</strain>
    </source>
</reference>
<dbReference type="Gene3D" id="3.40.50.300">
    <property type="entry name" value="P-loop containing nucleotide triphosphate hydrolases"/>
    <property type="match status" value="1"/>
</dbReference>
<dbReference type="InterPro" id="IPR027417">
    <property type="entry name" value="P-loop_NTPase"/>
</dbReference>
<gene>
    <name evidence="3" type="ORF">CF392_10595</name>
</gene>
<dbReference type="PANTHER" id="PTHR13748">
    <property type="entry name" value="COBW-RELATED"/>
    <property type="match status" value="1"/>
</dbReference>
<dbReference type="PANTHER" id="PTHR13748:SF46">
    <property type="entry name" value="ZINC CHAPERONE YEIR"/>
    <property type="match status" value="1"/>
</dbReference>
<feature type="domain" description="CobW C-terminal" evidence="2">
    <location>
        <begin position="241"/>
        <end position="323"/>
    </location>
</feature>
<dbReference type="SUPFAM" id="SSF52540">
    <property type="entry name" value="P-loop containing nucleoside triphosphate hydrolases"/>
    <property type="match status" value="1"/>
</dbReference>
<comment type="function">
    <text evidence="1">Zinc chaperone that directly transfers zinc cofactor to target proteins, thereby activating them. Zinc is transferred from the CXCC motif in the GTPase domain to the zinc binding site in target proteins in a process requiring GTP hydrolysis.</text>
</comment>
<dbReference type="Pfam" id="PF07683">
    <property type="entry name" value="CobW_C"/>
    <property type="match status" value="1"/>
</dbReference>
<keyword evidence="4" id="KW-1185">Reference proteome</keyword>
<dbReference type="SMART" id="SM00833">
    <property type="entry name" value="CobW_C"/>
    <property type="match status" value="1"/>
</dbReference>
<evidence type="ECO:0000256" key="1">
    <source>
        <dbReference type="ARBA" id="ARBA00045658"/>
    </source>
</evidence>
<evidence type="ECO:0000259" key="2">
    <source>
        <dbReference type="SMART" id="SM00833"/>
    </source>
</evidence>
<dbReference type="GO" id="GO:0005737">
    <property type="term" value="C:cytoplasm"/>
    <property type="evidence" value="ECO:0007669"/>
    <property type="project" value="TreeGrafter"/>
</dbReference>
<proteinExistence type="predicted"/>
<dbReference type="InterPro" id="IPR051316">
    <property type="entry name" value="Zinc-reg_GTPase_activator"/>
</dbReference>
<evidence type="ECO:0000313" key="4">
    <source>
        <dbReference type="Proteomes" id="UP000218332"/>
    </source>
</evidence>
<evidence type="ECO:0000313" key="3">
    <source>
        <dbReference type="EMBL" id="PAV25528.1"/>
    </source>
</evidence>
<dbReference type="EMBL" id="NMPM01000058">
    <property type="protein sequence ID" value="PAV25528.1"/>
    <property type="molecule type" value="Genomic_DNA"/>
</dbReference>
<dbReference type="RefSeq" id="WP_095611435.1">
    <property type="nucleotide sequence ID" value="NZ_NMPM01000058.1"/>
</dbReference>
<dbReference type="InterPro" id="IPR003495">
    <property type="entry name" value="CobW/HypB/UreG_nucleotide-bd"/>
</dbReference>
<comment type="caution">
    <text evidence="3">The sequence shown here is derived from an EMBL/GenBank/DDBJ whole genome shotgun (WGS) entry which is preliminary data.</text>
</comment>
<dbReference type="AlphaFoldDB" id="A0A2A2I282"/>
<dbReference type="CDD" id="cd03112">
    <property type="entry name" value="CobW-like"/>
    <property type="match status" value="1"/>
</dbReference>
<sequence>MHKQIPTNLIFGFLGSGKTTTIQSLLERKPASEHWAVLVNEFGEVGIDGQLLDQKGATIREVPGGCMCCVAGLPMQMGLNMLIKASSPDRLLIEPTGLGHPHQILETLTSTFYQDVLDIRTCVTIIDPAKLDNPKVLANENFRAQTDIADVLIGNKTDHCDEPTLAGFERWAHSQQPPKRRVHQTTQGRFPPEWLDERHADLSITPPVGHATHDAPPRRQWEDLDSVPWQQALNQGEGHFSCGWRIHPDTQLDFAGLHALAHEPQWRRFKGVLNTTEGWRAINAAGETITTSEVPEQSESRLEIITDHLIDGQQLDARLKRLSQ</sequence>
<name>A0A2A2I282_9GAMM</name>
<organism evidence="3 4">
    <name type="scientific">Tamilnaduibacter salinus</name>
    <dbReference type="NCBI Taxonomy" id="1484056"/>
    <lineage>
        <taxon>Bacteria</taxon>
        <taxon>Pseudomonadati</taxon>
        <taxon>Pseudomonadota</taxon>
        <taxon>Gammaproteobacteria</taxon>
        <taxon>Pseudomonadales</taxon>
        <taxon>Marinobacteraceae</taxon>
        <taxon>Tamilnaduibacter</taxon>
    </lineage>
</organism>
<protein>
    <submittedName>
        <fullName evidence="3">Cobalamin biosynthesis protein CobW</fullName>
    </submittedName>
</protein>